<protein>
    <submittedName>
        <fullName evidence="2">Uncharacterized protein</fullName>
    </submittedName>
</protein>
<feature type="region of interest" description="Disordered" evidence="1">
    <location>
        <begin position="71"/>
        <end position="96"/>
    </location>
</feature>
<dbReference type="EMBL" id="JAQYXP010000006">
    <property type="protein sequence ID" value="MEN3238674.1"/>
    <property type="molecule type" value="Genomic_DNA"/>
</dbReference>
<dbReference type="Proteomes" id="UP001407347">
    <property type="component" value="Unassembled WGS sequence"/>
</dbReference>
<evidence type="ECO:0000313" key="3">
    <source>
        <dbReference type="Proteomes" id="UP001407347"/>
    </source>
</evidence>
<evidence type="ECO:0000256" key="1">
    <source>
        <dbReference type="SAM" id="MobiDB-lite"/>
    </source>
</evidence>
<sequence>MKYNPEVYAAVLAVVRAAWALVDNTAYHDWLPLTVSRDDWNDLVADLNRLKAFIPPDELPAEPPHAVTCLLPGRLSTPNDEAGFKPAPRPSTSNDE</sequence>
<reference evidence="2 3" key="1">
    <citation type="journal article" date="2023" name="PLoS ONE">
        <title>Complete genome assembly of Hawai'i environmental nontuberculous mycobacteria reveals unexpected co-isolation with methylobacteria.</title>
        <authorList>
            <person name="Hendrix J."/>
            <person name="Epperson L.E."/>
            <person name="Tong E.I."/>
            <person name="Chan Y.L."/>
            <person name="Hasan N.A."/>
            <person name="Dawrs S.N."/>
            <person name="Norton G.J."/>
            <person name="Virdi R."/>
            <person name="Crooks J.L."/>
            <person name="Chan E.D."/>
            <person name="Honda J.R."/>
            <person name="Strong M."/>
        </authorList>
    </citation>
    <scope>NUCLEOTIDE SEQUENCE [LARGE SCALE GENOMIC DNA]</scope>
    <source>
        <strain evidence="2 3">NJH_HI04-1</strain>
    </source>
</reference>
<proteinExistence type="predicted"/>
<comment type="caution">
    <text evidence="2">The sequence shown here is derived from an EMBL/GenBank/DDBJ whole genome shotgun (WGS) entry which is preliminary data.</text>
</comment>
<dbReference type="RefSeq" id="WP_346013798.1">
    <property type="nucleotide sequence ID" value="NZ_JAQYXP010000006.1"/>
</dbReference>
<organism evidence="2 3">
    <name type="scientific">Methylobacterium ajmalii</name>
    <dbReference type="NCBI Taxonomy" id="2738439"/>
    <lineage>
        <taxon>Bacteria</taxon>
        <taxon>Pseudomonadati</taxon>
        <taxon>Pseudomonadota</taxon>
        <taxon>Alphaproteobacteria</taxon>
        <taxon>Hyphomicrobiales</taxon>
        <taxon>Methylobacteriaceae</taxon>
        <taxon>Methylobacterium</taxon>
    </lineage>
</organism>
<keyword evidence="3" id="KW-1185">Reference proteome</keyword>
<name>A0ABV0A7M7_9HYPH</name>
<accession>A0ABV0A7M7</accession>
<evidence type="ECO:0000313" key="2">
    <source>
        <dbReference type="EMBL" id="MEN3238674.1"/>
    </source>
</evidence>
<gene>
    <name evidence="2" type="ORF">PUR29_35120</name>
</gene>